<keyword evidence="1" id="KW-0812">Transmembrane</keyword>
<keyword evidence="1" id="KW-1133">Transmembrane helix</keyword>
<evidence type="ECO:0000313" key="2">
    <source>
        <dbReference type="EMBL" id="TSD15884.1"/>
    </source>
</evidence>
<organism evidence="2 3">
    <name type="scientific">Haloglomus irregulare</name>
    <dbReference type="NCBI Taxonomy" id="2234134"/>
    <lineage>
        <taxon>Archaea</taxon>
        <taxon>Methanobacteriati</taxon>
        <taxon>Methanobacteriota</taxon>
        <taxon>Stenosarchaea group</taxon>
        <taxon>Halobacteria</taxon>
        <taxon>Halobacteriales</taxon>
        <taxon>Natronomonadaceae</taxon>
        <taxon>Haloglomus</taxon>
    </lineage>
</organism>
<gene>
    <name evidence="2" type="ORF">DP107_01495</name>
</gene>
<dbReference type="Proteomes" id="UP000319894">
    <property type="component" value="Unassembled WGS sequence"/>
</dbReference>
<dbReference type="InParanoid" id="A0A554NER1"/>
<feature type="transmembrane region" description="Helical" evidence="1">
    <location>
        <begin position="43"/>
        <end position="66"/>
    </location>
</feature>
<reference evidence="2 3" key="1">
    <citation type="submission" date="2018-06" db="EMBL/GenBank/DDBJ databases">
        <title>Natronomonas sp. F16-60 a new haloarchaeon isolated from a solar saltern of Isla Cristina, Huelva, Spain.</title>
        <authorList>
            <person name="Duran-Viseras A."/>
            <person name="Sanchez-Porro C."/>
            <person name="Ventosa A."/>
        </authorList>
    </citation>
    <scope>NUCLEOTIDE SEQUENCE [LARGE SCALE GENOMIC DNA]</scope>
    <source>
        <strain evidence="2 3">F16-60</strain>
    </source>
</reference>
<sequence>MFDLLESPLTFDRIQWATFGIHLLVGSLFIVGAVSFLQSGELVGAALQSTMALLFITLGLVVAGIVGRRL</sequence>
<proteinExistence type="predicted"/>
<name>A0A554NER1_9EURY</name>
<evidence type="ECO:0000313" key="3">
    <source>
        <dbReference type="Proteomes" id="UP000319894"/>
    </source>
</evidence>
<comment type="caution">
    <text evidence="2">The sequence shown here is derived from an EMBL/GenBank/DDBJ whole genome shotgun (WGS) entry which is preliminary data.</text>
</comment>
<dbReference type="RefSeq" id="WP_144260360.1">
    <property type="nucleotide sequence ID" value="NZ_QMDX01000001.1"/>
</dbReference>
<keyword evidence="1" id="KW-0472">Membrane</keyword>
<evidence type="ECO:0000256" key="1">
    <source>
        <dbReference type="SAM" id="Phobius"/>
    </source>
</evidence>
<accession>A0A554NER1</accession>
<dbReference type="AlphaFoldDB" id="A0A554NER1"/>
<keyword evidence="3" id="KW-1185">Reference proteome</keyword>
<protein>
    <submittedName>
        <fullName evidence="2">Uncharacterized protein</fullName>
    </submittedName>
</protein>
<feature type="transmembrane region" description="Helical" evidence="1">
    <location>
        <begin position="16"/>
        <end position="37"/>
    </location>
</feature>
<dbReference type="EMBL" id="QMDX01000001">
    <property type="protein sequence ID" value="TSD15884.1"/>
    <property type="molecule type" value="Genomic_DNA"/>
</dbReference>